<keyword evidence="3" id="KW-0812">Transmembrane</keyword>
<dbReference type="InterPro" id="IPR001304">
    <property type="entry name" value="C-type_lectin-like"/>
</dbReference>
<dbReference type="Proteomes" id="UP000189857">
    <property type="component" value="Unassembled WGS sequence"/>
</dbReference>
<feature type="region of interest" description="Disordered" evidence="2">
    <location>
        <begin position="239"/>
        <end position="265"/>
    </location>
</feature>
<accession>A0A1T4KJW6</accession>
<dbReference type="Gene3D" id="3.10.100.10">
    <property type="entry name" value="Mannose-Binding Protein A, subunit A"/>
    <property type="match status" value="1"/>
</dbReference>
<dbReference type="PROSITE" id="PS50041">
    <property type="entry name" value="C_TYPE_LECTIN_2"/>
    <property type="match status" value="1"/>
</dbReference>
<feature type="compositionally biased region" description="Basic and acidic residues" evidence="2">
    <location>
        <begin position="1237"/>
        <end position="1247"/>
    </location>
</feature>
<dbReference type="InterPro" id="IPR006530">
    <property type="entry name" value="YD"/>
</dbReference>
<gene>
    <name evidence="5" type="ORF">SAMN02745110_00421</name>
</gene>
<dbReference type="Pfam" id="PF05593">
    <property type="entry name" value="RHS_repeat"/>
    <property type="match status" value="5"/>
</dbReference>
<feature type="compositionally biased region" description="Basic and acidic residues" evidence="2">
    <location>
        <begin position="374"/>
        <end position="433"/>
    </location>
</feature>
<dbReference type="Gene3D" id="2.180.10.10">
    <property type="entry name" value="RHS repeat-associated core"/>
    <property type="match status" value="4"/>
</dbReference>
<evidence type="ECO:0000259" key="4">
    <source>
        <dbReference type="PROSITE" id="PS50041"/>
    </source>
</evidence>
<dbReference type="SUPFAM" id="SSF50978">
    <property type="entry name" value="WD40 repeat-like"/>
    <property type="match status" value="1"/>
</dbReference>
<dbReference type="InterPro" id="IPR036322">
    <property type="entry name" value="WD40_repeat_dom_sf"/>
</dbReference>
<feature type="compositionally biased region" description="Polar residues" evidence="2">
    <location>
        <begin position="1337"/>
        <end position="1347"/>
    </location>
</feature>
<feature type="transmembrane region" description="Helical" evidence="3">
    <location>
        <begin position="2774"/>
        <end position="2792"/>
    </location>
</feature>
<sequence length="2975" mass="332241">MRYRSRSMRRMFRRLVAGILIAGTVFDLGARPVLAAGGGTVRHEAQISYDREDEGYQLQDSQTDDKDSGDSSDKGSDKKSVYLKKEDWKGLEYALFSAGDKENLNLYLDKINVKGSIHTNSAFYYSGSKFRVSDALEASKGINIYANTDPENFSVKSQAANSAKIEMPDITKIIISDIEENTWDKYKSGKVFSGKDINLSKNVYSDGELTISGNKLASEGMIVAKENIMVAVDEAHSVKKADKESCDDNNKESGDDEKDNKNDDKEEKTLPCFIMSENGNISISGNNITLDAVIYAPDGTVQINANEIHLNGRIIAKNINISGSLLEVNTTAMDFDVLPEVDEKDDESSEATTEEVTEKNTTEEVTESTTSEDTTEKVTIEEITEKPTTEEVTEKPTTEEVTEKPTTEEVTEKPTTEEVTEKPTTEEVTEKPVTEAPTTEEVSAKKIKYVISDIKESYKFDNITLDEEISLENDTELDGSIDIDIKKEEKANDSAVFFRNNHAYFVSNDLRTWKDAEKVCEDMGGHLACINDGGENEYIRSIIQQVSPNGYTAIGFTDEVNEGEWRWINGQPVTYTRWDIEEPNNGFGGQNYAYMYDDGTWDDGKSDRDRYYICEWDDVKNFGMFETNAVIICITTDKDVIIDKDFLEKNKAVVDDTNPDETSIYWKVDLKENSSIKIPISYDKNIIYKNINNDKMHDGTENDTSHENIPETGKTLIKSIKIIYAYNGELKEGQLKSVNAQIDDEVLKLTSGNIDDITEGKSISDDYKKKLSELIEYPFFNIFLDKSSYVDGEDINVTTDINKILGDKDKIRIFVNRTELFPEMVDGKFSIKGLDIGNYTLKIKVEKESGCSFTREVSFYVYGEPPAVKISYDKDKYYDNDDVTLFVDDAYSITACRFDNEIQDVNEGDKSLTFEKVKGGLHNIVLTVSSENVKTETLYLYLYVNQVKIGPKLNDEAVKYDVTSQITGIRFSEDEKYIEILGSAGAEGYLDRSVLSYSCINTEKESYILISEDVEDKYDTVLGKINVEDLKDGQYSILLSVTDILGNTARGRAAFTYEEGKELTILIPKGSQNISGEDSGSESGNDENPDVQEKYKNDHESPITDISSPDETTEIKDKLTVIGTVRDETALEKYELTLNKVINKDEKNKTDNTESEDALASEGDALASEGDATLCRVIATGTEPVNEGVLGEVDINELTNGHYIIRLEAWDKNKNSSFAEVDITVTKDVQAGDGENSTEKIEEKTEDITTENPGEEPGTEELPEDPKDKDKPVVQFTAPESGDSLKVPTEIIGTVYDNESLSSWKLEYRNSADEEKYNNANRTEGVDKATDNHEIQNKTTSESSSENDGYILIAEGKDEIKNASLGTLDTTMLNNGLYEIRLTAKDKGQNVSRVSRYVYVEGNLKVGNMNIGFTDLTDNFGKLKVNVNRLYDSRNKESKDFGYGWNLDISGMKLIESHPITDGYNMSIDGAAFNMTYRMYETVSHDVMITYGDGSSDKFSLVINNGISRLTPVSEVSFGYRCVTNPKNKLEILTDTTAVYEGGSLAFVDDEVYSSLTYKLISEDGMSYYINKENGVFRIEDKDGNAISVDKNGYHSEDGSGITFVRGEAGRITSATNSTGKKIEYIYDKNGNLSEVVDSSDRSVKFTYDDKHNLTGITDPTGKNVARNEYDDDGRLIATIDADGNRVEFNHDIEGREEVITDRLGNSTIYVYDDNGNVIAKTDANGNTVKTTYDEYGNILTYTDARGNETVSKYDDKGNLTSVKDAEGNSISVQYDAENRPVKLVTVDDAVMHISYDDKGNVTETTDVDGSVIQYEVDNDGNVTGITDEIGKVISSEYDSHGRVIASTDAAGNRVEYTYDSQDHKLTETYTVITQEGEKERTIKYNYNEAGELISTEDPDGNISTVERNILGYASAVIDSEGHKTSYEYDVNGNVEKVTYPDGTSESFTYDAESNLIKAVSRTGNIAEYTYDKVGNLKKIVDARGNETLYDYDENYNLTSVTYATGAKISYKYDSLNRNTEVTDNDGNTTYFAYDSRSLLTSVTDAKGNVTRYEYNAKGERVKVIYPDETSVSIGLDVRGRVTSRTDVSGGTTYYTYNNIDRLISVKQPDGAVTEYTYDRTGNLLSFKDAKGRVTRYEYDESGRVIKTVMPDGSETSVEYDKHGYVIKTVDMDKSVTTYSYDDLGRAVAVQKSGIRNENEVKEKAEYKYDKLGRVAEIIYTKSGYSDRENPNNYTSRVDYTYDKFGCITEKTYDNGQKVSYGYDKFGRINEVSVNTKKLTTKYEYDAMDRLVRVISHDGKATVYTYDENGNRSTAKYANGITITYTYDECNRLKIEKVTDKNQKLISEYRYTTEKGERTKVSEKDSDGKEIETVYKYDECSRLLSESISVKKSGEEDVTDIQYTYDSVGSRISKTVNGLKTEYSYNELNQLIGEKIVGENASDDQSQNSSDNSKTSNTNNDSSSDVDSSYDTVYRYDKNGNLIETVSKDKKCTYTYDLFNRMTGYTDGVVNYTYTYDAEGVRRTKTCYSGDHSTTVMYITDTLTEFSQTLAETDENGQIGTCYTSGFELIGKTDFIYEVSGGSKDKIENESVTNDSTVELSNEPKHEDSYYILDGHSDVRMVLGSSAEVKASYRYSAYGEILEGTADLEDGYYYTGEYMDSETGLYYLRARYMNPATATFTSMDSYAGNIYDPASLHRYLYANANPVKYTDPSGHKPFLQVMVAVSIKVILSAAVTSCIMGVIGGIVSAGYAIVKGGDGRQVVSAFIDGFRSGAKIGAYLGALTAFVSYYFSISIIKASAAVALSHDGAIALAEFVIERDAKKLAKRVPFILLDIVFFRAAWISEAKSFLPGYDGHKGSISEYNSKMAEYLDEAGGDRPNIDIKIKSQQLGKKWGKHMNDYPDISSYTEYEEKVKDIFNDPDKIILDSANGEYLYIKGKDLLRIKLSGEFVSLYPGVDSSRVADALNKGGLLWEK</sequence>
<feature type="compositionally biased region" description="Low complexity" evidence="2">
    <location>
        <begin position="2443"/>
        <end position="2469"/>
    </location>
</feature>
<dbReference type="PANTHER" id="PTHR32305">
    <property type="match status" value="1"/>
</dbReference>
<feature type="region of interest" description="Disordered" evidence="2">
    <location>
        <begin position="2441"/>
        <end position="2470"/>
    </location>
</feature>
<keyword evidence="1" id="KW-0677">Repeat</keyword>
<feature type="transmembrane region" description="Helical" evidence="3">
    <location>
        <begin position="2729"/>
        <end position="2754"/>
    </location>
</feature>
<dbReference type="CDD" id="cd00037">
    <property type="entry name" value="CLECT"/>
    <property type="match status" value="1"/>
</dbReference>
<protein>
    <submittedName>
        <fullName evidence="5">RHS repeat-associated core domain-containing protein</fullName>
    </submittedName>
</protein>
<reference evidence="5 6" key="1">
    <citation type="submission" date="2017-02" db="EMBL/GenBank/DDBJ databases">
        <authorList>
            <person name="Peterson S.W."/>
        </authorList>
    </citation>
    <scope>NUCLEOTIDE SEQUENCE [LARGE SCALE GENOMIC DNA]</scope>
    <source>
        <strain evidence="5 6">ATCC 17233</strain>
    </source>
</reference>
<keyword evidence="3" id="KW-0472">Membrane</keyword>
<dbReference type="NCBIfam" id="TIGR01643">
    <property type="entry name" value="YD_repeat_2x"/>
    <property type="match status" value="14"/>
</dbReference>
<dbReference type="InterPro" id="IPR022385">
    <property type="entry name" value="Rhs_assc_core"/>
</dbReference>
<feature type="region of interest" description="Disordered" evidence="2">
    <location>
        <begin position="1068"/>
        <end position="1112"/>
    </location>
</feature>
<proteinExistence type="predicted"/>
<dbReference type="InterPro" id="IPR056823">
    <property type="entry name" value="TEN-like_YD-shell"/>
</dbReference>
<dbReference type="EMBL" id="FUXA01000004">
    <property type="protein sequence ID" value="SJZ42676.1"/>
    <property type="molecule type" value="Genomic_DNA"/>
</dbReference>
<dbReference type="SMART" id="SM00034">
    <property type="entry name" value="CLECT"/>
    <property type="match status" value="1"/>
</dbReference>
<feature type="compositionally biased region" description="Basic and acidic residues" evidence="2">
    <location>
        <begin position="1324"/>
        <end position="1336"/>
    </location>
</feature>
<keyword evidence="6" id="KW-1185">Reference proteome</keyword>
<keyword evidence="3" id="KW-1133">Transmembrane helix</keyword>
<dbReference type="InterPro" id="IPR031325">
    <property type="entry name" value="RHS_repeat"/>
</dbReference>
<feature type="region of interest" description="Disordered" evidence="2">
    <location>
        <begin position="1230"/>
        <end position="1285"/>
    </location>
</feature>
<feature type="region of interest" description="Disordered" evidence="2">
    <location>
        <begin position="51"/>
        <end position="78"/>
    </location>
</feature>
<feature type="compositionally biased region" description="Basic and acidic residues" evidence="2">
    <location>
        <begin position="1091"/>
        <end position="1102"/>
    </location>
</feature>
<name>A0A1T4KJW6_9FIRM</name>
<evidence type="ECO:0000256" key="1">
    <source>
        <dbReference type="ARBA" id="ARBA00022737"/>
    </source>
</evidence>
<evidence type="ECO:0000256" key="3">
    <source>
        <dbReference type="SAM" id="Phobius"/>
    </source>
</evidence>
<dbReference type="InterPro" id="IPR016187">
    <property type="entry name" value="CTDL_fold"/>
</dbReference>
<dbReference type="SUPFAM" id="SSF56436">
    <property type="entry name" value="C-type lectin-like"/>
    <property type="match status" value="1"/>
</dbReference>
<dbReference type="InterPro" id="IPR050708">
    <property type="entry name" value="T6SS_VgrG/RHS"/>
</dbReference>
<feature type="region of interest" description="Disordered" evidence="2">
    <location>
        <begin position="341"/>
        <end position="441"/>
    </location>
</feature>
<feature type="compositionally biased region" description="Acidic residues" evidence="2">
    <location>
        <begin position="1248"/>
        <end position="1263"/>
    </location>
</feature>
<feature type="domain" description="C-type lectin" evidence="4">
    <location>
        <begin position="499"/>
        <end position="615"/>
    </location>
</feature>
<evidence type="ECO:0000313" key="6">
    <source>
        <dbReference type="Proteomes" id="UP000189857"/>
    </source>
</evidence>
<dbReference type="Pfam" id="PF00059">
    <property type="entry name" value="Lectin_C"/>
    <property type="match status" value="1"/>
</dbReference>
<dbReference type="PANTHER" id="PTHR32305:SF15">
    <property type="entry name" value="PROTEIN RHSA-RELATED"/>
    <property type="match status" value="1"/>
</dbReference>
<dbReference type="NCBIfam" id="TIGR03696">
    <property type="entry name" value="Rhs_assc_core"/>
    <property type="match status" value="1"/>
</dbReference>
<evidence type="ECO:0000313" key="5">
    <source>
        <dbReference type="EMBL" id="SJZ42676.1"/>
    </source>
</evidence>
<evidence type="ECO:0000256" key="2">
    <source>
        <dbReference type="SAM" id="MobiDB-lite"/>
    </source>
</evidence>
<feature type="compositionally biased region" description="Basic and acidic residues" evidence="2">
    <location>
        <begin position="63"/>
        <end position="78"/>
    </location>
</feature>
<feature type="region of interest" description="Disordered" evidence="2">
    <location>
        <begin position="1315"/>
        <end position="1347"/>
    </location>
</feature>
<feature type="compositionally biased region" description="Acidic residues" evidence="2">
    <location>
        <begin position="341"/>
        <end position="355"/>
    </location>
</feature>
<dbReference type="InterPro" id="IPR016186">
    <property type="entry name" value="C-type_lectin-like/link_sf"/>
</dbReference>
<dbReference type="RefSeq" id="WP_078786099.1">
    <property type="nucleotide sequence ID" value="NZ_FMTO01000003.1"/>
</dbReference>
<organism evidence="5 6">
    <name type="scientific">Eubacterium ruminantium</name>
    <dbReference type="NCBI Taxonomy" id="42322"/>
    <lineage>
        <taxon>Bacteria</taxon>
        <taxon>Bacillati</taxon>
        <taxon>Bacillota</taxon>
        <taxon>Clostridia</taxon>
        <taxon>Eubacteriales</taxon>
        <taxon>Eubacteriaceae</taxon>
        <taxon>Eubacterium</taxon>
    </lineage>
</organism>
<dbReference type="Pfam" id="PF25023">
    <property type="entry name" value="TEN_YD-shell"/>
    <property type="match status" value="3"/>
</dbReference>